<name>A0A479ZSR1_9CYAN</name>
<feature type="domain" description="CobQ/CobB/MinD/ParA nucleotide binding" evidence="1">
    <location>
        <begin position="6"/>
        <end position="118"/>
    </location>
</feature>
<protein>
    <recommendedName>
        <fullName evidence="1">CobQ/CobB/MinD/ParA nucleotide binding domain-containing protein</fullName>
    </recommendedName>
</protein>
<evidence type="ECO:0000313" key="3">
    <source>
        <dbReference type="Proteomes" id="UP000300142"/>
    </source>
</evidence>
<dbReference type="SUPFAM" id="SSF52540">
    <property type="entry name" value="P-loop containing nucleoside triphosphate hydrolases"/>
    <property type="match status" value="1"/>
</dbReference>
<gene>
    <name evidence="2" type="ORF">SR1949_03040</name>
</gene>
<organism evidence="2 3">
    <name type="scientific">Sphaerospermopsis reniformis</name>
    <dbReference type="NCBI Taxonomy" id="531300"/>
    <lineage>
        <taxon>Bacteria</taxon>
        <taxon>Bacillati</taxon>
        <taxon>Cyanobacteriota</taxon>
        <taxon>Cyanophyceae</taxon>
        <taxon>Nostocales</taxon>
        <taxon>Aphanizomenonaceae</taxon>
        <taxon>Sphaerospermopsis</taxon>
    </lineage>
</organism>
<reference evidence="3" key="1">
    <citation type="submission" date="2019-02" db="EMBL/GenBank/DDBJ databases">
        <title>Draft genome sequence of Sphaerospermopsis reniformis NIES-1949.</title>
        <authorList>
            <person name="Yamaguchi H."/>
            <person name="Suzuki S."/>
            <person name="Kawachi M."/>
        </authorList>
    </citation>
    <scope>NUCLEOTIDE SEQUENCE [LARGE SCALE GENOMIC DNA]</scope>
    <source>
        <strain evidence="3">NIES-1949</strain>
    </source>
</reference>
<evidence type="ECO:0000259" key="1">
    <source>
        <dbReference type="Pfam" id="PF01656"/>
    </source>
</evidence>
<comment type="caution">
    <text evidence="2">The sequence shown here is derived from an EMBL/GenBank/DDBJ whole genome shotgun (WGS) entry which is preliminary data.</text>
</comment>
<dbReference type="CDD" id="cd02042">
    <property type="entry name" value="ParAB_family"/>
    <property type="match status" value="1"/>
</dbReference>
<dbReference type="PANTHER" id="PTHR13696:SF99">
    <property type="entry name" value="COBYRINIC ACID AC-DIAMIDE SYNTHASE"/>
    <property type="match status" value="1"/>
</dbReference>
<keyword evidence="3" id="KW-1185">Reference proteome</keyword>
<dbReference type="Proteomes" id="UP000300142">
    <property type="component" value="Unassembled WGS sequence"/>
</dbReference>
<dbReference type="InterPro" id="IPR050678">
    <property type="entry name" value="DNA_Partitioning_ATPase"/>
</dbReference>
<dbReference type="RefSeq" id="WP_137666125.1">
    <property type="nucleotide sequence ID" value="NZ_BJCE01000005.1"/>
</dbReference>
<evidence type="ECO:0000313" key="2">
    <source>
        <dbReference type="EMBL" id="GCL35212.1"/>
    </source>
</evidence>
<dbReference type="EMBL" id="BJCE01000005">
    <property type="protein sequence ID" value="GCL35212.1"/>
    <property type="molecule type" value="Genomic_DNA"/>
</dbReference>
<dbReference type="PANTHER" id="PTHR13696">
    <property type="entry name" value="P-LOOP CONTAINING NUCLEOSIDE TRIPHOSPHATE HYDROLASE"/>
    <property type="match status" value="1"/>
</dbReference>
<dbReference type="Pfam" id="PF01656">
    <property type="entry name" value="CbiA"/>
    <property type="match status" value="1"/>
</dbReference>
<sequence>MKVLCVHHKGGVGKTTTAIHITGVFLNMGNKVLLIDGDSQAHSFKFFSEGSAPKPGGETLVTQEDKLTVVSESDKSNPDRLAKTLGKLAKNKKFTHTVIDVSPDLTSISKFLFEVTPDLVLLGVKQDDIGSFVSLNDMLIALEQARPIIGSIQVKIVPIGVSKYDFQQFIDNRFTNYEILDPVDWLPMKAGNAVFINYDYLWNEPDCEHLWDYYKRVVME</sequence>
<accession>A0A479ZSR1</accession>
<dbReference type="Gene3D" id="3.40.50.300">
    <property type="entry name" value="P-loop containing nucleotide triphosphate hydrolases"/>
    <property type="match status" value="1"/>
</dbReference>
<dbReference type="InterPro" id="IPR002586">
    <property type="entry name" value="CobQ/CobB/MinD/ParA_Nub-bd_dom"/>
</dbReference>
<dbReference type="AlphaFoldDB" id="A0A479ZSR1"/>
<dbReference type="InterPro" id="IPR027417">
    <property type="entry name" value="P-loop_NTPase"/>
</dbReference>
<proteinExistence type="predicted"/>